<name>A0A6G9Y7B7_9NOCA</name>
<gene>
    <name evidence="1" type="ORF">F5544_05205</name>
</gene>
<dbReference type="KEGG" id="nah:F5544_05205"/>
<sequence>MDQLAFADTPTTRCAFYRRTCGLPAGIHPEVGRIVVKAGAVGAITMPAALGQRVRDDLLRRRNTLGPIISHVRSGRWTFLIRPDISDDVQLFAELFRHNVSIVPIGGEIALPSPADAQTGYRQWVVSPRDSFRPSGLEVIETVRACTATPRQPISA</sequence>
<keyword evidence="2" id="KW-1185">Reference proteome</keyword>
<dbReference type="Proteomes" id="UP000503540">
    <property type="component" value="Chromosome"/>
</dbReference>
<protein>
    <submittedName>
        <fullName evidence="1">DNA-directed RNA polymerase subunit beta</fullName>
    </submittedName>
</protein>
<keyword evidence="1" id="KW-0240">DNA-directed RNA polymerase</keyword>
<proteinExistence type="predicted"/>
<keyword evidence="1" id="KW-0804">Transcription</keyword>
<dbReference type="GO" id="GO:0000428">
    <property type="term" value="C:DNA-directed RNA polymerase complex"/>
    <property type="evidence" value="ECO:0007669"/>
    <property type="project" value="UniProtKB-KW"/>
</dbReference>
<evidence type="ECO:0000313" key="2">
    <source>
        <dbReference type="Proteomes" id="UP000503540"/>
    </source>
</evidence>
<evidence type="ECO:0000313" key="1">
    <source>
        <dbReference type="EMBL" id="QIS08953.1"/>
    </source>
</evidence>
<reference evidence="1 2" key="1">
    <citation type="journal article" date="2019" name="ACS Chem. Biol.">
        <title>Identification and Mobilization of a Cryptic Antibiotic Biosynthesis Gene Locus from a Human-Pathogenic Nocardia Isolate.</title>
        <authorList>
            <person name="Herisse M."/>
            <person name="Ishida K."/>
            <person name="Porter J.L."/>
            <person name="Howden B."/>
            <person name="Hertweck C."/>
            <person name="Stinear T.P."/>
            <person name="Pidot S.J."/>
        </authorList>
    </citation>
    <scope>NUCLEOTIDE SEQUENCE [LARGE SCALE GENOMIC DNA]</scope>
    <source>
        <strain evidence="1 2">AUSMDU00012717</strain>
    </source>
</reference>
<accession>A0A6G9Y7B7</accession>
<dbReference type="RefSeq" id="WP_167472120.1">
    <property type="nucleotide sequence ID" value="NZ_CP046172.1"/>
</dbReference>
<organism evidence="1 2">
    <name type="scientific">Nocardia arthritidis</name>
    <dbReference type="NCBI Taxonomy" id="228602"/>
    <lineage>
        <taxon>Bacteria</taxon>
        <taxon>Bacillati</taxon>
        <taxon>Actinomycetota</taxon>
        <taxon>Actinomycetes</taxon>
        <taxon>Mycobacteriales</taxon>
        <taxon>Nocardiaceae</taxon>
        <taxon>Nocardia</taxon>
    </lineage>
</organism>
<dbReference type="AlphaFoldDB" id="A0A6G9Y7B7"/>
<dbReference type="EMBL" id="CP046172">
    <property type="protein sequence ID" value="QIS08953.1"/>
    <property type="molecule type" value="Genomic_DNA"/>
</dbReference>